<protein>
    <submittedName>
        <fullName evidence="1">Uncharacterized protein</fullName>
    </submittedName>
</protein>
<organism evidence="1 2">
    <name type="scientific">Neobacillus kokaensis</name>
    <dbReference type="NCBI Taxonomy" id="2759023"/>
    <lineage>
        <taxon>Bacteria</taxon>
        <taxon>Bacillati</taxon>
        <taxon>Bacillota</taxon>
        <taxon>Bacilli</taxon>
        <taxon>Bacillales</taxon>
        <taxon>Bacillaceae</taxon>
        <taxon>Neobacillus</taxon>
    </lineage>
</organism>
<reference evidence="1 2" key="1">
    <citation type="journal article" date="2022" name="Int. J. Syst. Evol. Microbiol.">
        <title>Neobacillus kokaensis sp. nov., isolated from soil.</title>
        <authorList>
            <person name="Yuki K."/>
            <person name="Matsubara H."/>
            <person name="Yamaguchi S."/>
        </authorList>
    </citation>
    <scope>NUCLEOTIDE SEQUENCE [LARGE SCALE GENOMIC DNA]</scope>
    <source>
        <strain evidence="1 2">LOB 377</strain>
    </source>
</reference>
<dbReference type="EMBL" id="BNDS01000016">
    <property type="protein sequence ID" value="GHH99887.1"/>
    <property type="molecule type" value="Genomic_DNA"/>
</dbReference>
<comment type="caution">
    <text evidence="1">The sequence shown here is derived from an EMBL/GenBank/DDBJ whole genome shotgun (WGS) entry which is preliminary data.</text>
</comment>
<evidence type="ECO:0000313" key="1">
    <source>
        <dbReference type="EMBL" id="GHH99887.1"/>
    </source>
</evidence>
<name>A0ABQ3N599_9BACI</name>
<gene>
    <name evidence="1" type="ORF">AM1BK_34300</name>
</gene>
<keyword evidence="2" id="KW-1185">Reference proteome</keyword>
<proteinExistence type="predicted"/>
<sequence>MGQSSAKIKETCPIEAAYVKKKAAFHPGKKINSLHLYPAFEHKILKDTMLTSQL</sequence>
<evidence type="ECO:0000313" key="2">
    <source>
        <dbReference type="Proteomes" id="UP000637074"/>
    </source>
</evidence>
<accession>A0ABQ3N599</accession>
<dbReference type="Proteomes" id="UP000637074">
    <property type="component" value="Unassembled WGS sequence"/>
</dbReference>